<feature type="transmembrane region" description="Helical" evidence="6">
    <location>
        <begin position="157"/>
        <end position="176"/>
    </location>
</feature>
<feature type="transmembrane region" description="Helical" evidence="6">
    <location>
        <begin position="37"/>
        <end position="57"/>
    </location>
</feature>
<dbReference type="PANTHER" id="PTHR23538:SF1">
    <property type="entry name" value="44.5 KD BACTERIOCHLOROPHYLL SYNTHASE SUBUNIT"/>
    <property type="match status" value="1"/>
</dbReference>
<feature type="transmembrane region" description="Helical" evidence="6">
    <location>
        <begin position="188"/>
        <end position="210"/>
    </location>
</feature>
<evidence type="ECO:0000256" key="1">
    <source>
        <dbReference type="ARBA" id="ARBA00004141"/>
    </source>
</evidence>
<evidence type="ECO:0000313" key="8">
    <source>
        <dbReference type="Proteomes" id="UP000619838"/>
    </source>
</evidence>
<keyword evidence="4 6" id="KW-1133">Transmembrane helix</keyword>
<feature type="transmembrane region" description="Helical" evidence="6">
    <location>
        <begin position="7"/>
        <end position="25"/>
    </location>
</feature>
<evidence type="ECO:0000256" key="6">
    <source>
        <dbReference type="SAM" id="Phobius"/>
    </source>
</evidence>
<feature type="transmembrane region" description="Helical" evidence="6">
    <location>
        <begin position="308"/>
        <end position="328"/>
    </location>
</feature>
<comment type="caution">
    <text evidence="7">The sequence shown here is derived from an EMBL/GenBank/DDBJ whole genome shotgun (WGS) entry which is preliminary data.</text>
</comment>
<dbReference type="RefSeq" id="WP_114607633.1">
    <property type="nucleotide sequence ID" value="NZ_JABVZQ010000001.1"/>
</dbReference>
<gene>
    <name evidence="7" type="ORF">INT08_08165</name>
</gene>
<evidence type="ECO:0000256" key="5">
    <source>
        <dbReference type="ARBA" id="ARBA00023136"/>
    </source>
</evidence>
<feature type="transmembrane region" description="Helical" evidence="6">
    <location>
        <begin position="402"/>
        <end position="423"/>
    </location>
</feature>
<keyword evidence="3 6" id="KW-0812">Transmembrane</keyword>
<comment type="similarity">
    <text evidence="2">Belongs to the PucC family.</text>
</comment>
<feature type="transmembrane region" description="Helical" evidence="6">
    <location>
        <begin position="78"/>
        <end position="98"/>
    </location>
</feature>
<feature type="transmembrane region" description="Helical" evidence="6">
    <location>
        <begin position="367"/>
        <end position="390"/>
    </location>
</feature>
<dbReference type="PIRSF" id="PIRSF016565">
    <property type="entry name" value="PucC"/>
    <property type="match status" value="1"/>
</dbReference>
<dbReference type="InterPro" id="IPR004896">
    <property type="entry name" value="PucC-rel"/>
</dbReference>
<dbReference type="CDD" id="cd06176">
    <property type="entry name" value="MFS_BCD_PucC-like"/>
    <property type="match status" value="1"/>
</dbReference>
<feature type="transmembrane region" description="Helical" evidence="6">
    <location>
        <begin position="118"/>
        <end position="145"/>
    </location>
</feature>
<proteinExistence type="inferred from homology"/>
<feature type="transmembrane region" description="Helical" evidence="6">
    <location>
        <begin position="281"/>
        <end position="301"/>
    </location>
</feature>
<comment type="subcellular location">
    <subcellularLocation>
        <location evidence="1">Membrane</location>
        <topology evidence="1">Multi-pass membrane protein</topology>
    </subcellularLocation>
</comment>
<dbReference type="Pfam" id="PF03209">
    <property type="entry name" value="PUCC"/>
    <property type="match status" value="1"/>
</dbReference>
<evidence type="ECO:0000313" key="7">
    <source>
        <dbReference type="EMBL" id="MBF0637142.1"/>
    </source>
</evidence>
<evidence type="ECO:0000256" key="3">
    <source>
        <dbReference type="ARBA" id="ARBA00022692"/>
    </source>
</evidence>
<name>A0ABR9XTB0_9CHLB</name>
<reference evidence="7 8" key="1">
    <citation type="journal article" date="2020" name="Microorganisms">
        <title>Simultaneous Genome Sequencing of Prosthecochloris ethylica and Desulfuromonas acetoxidans within a Syntrophic Mixture Reveals Unique Pili and Protein Interactions.</title>
        <authorList>
            <person name="Kyndt J.A."/>
            <person name="Van Beeumen J.J."/>
            <person name="Meyer T.E."/>
        </authorList>
    </citation>
    <scope>NUCLEOTIDE SEQUENCE [LARGE SCALE GENOMIC DNA]</scope>
    <source>
        <strain evidence="7 8">N3</strain>
    </source>
</reference>
<feature type="transmembrane region" description="Helical" evidence="6">
    <location>
        <begin position="334"/>
        <end position="355"/>
    </location>
</feature>
<evidence type="ECO:0000256" key="4">
    <source>
        <dbReference type="ARBA" id="ARBA00022989"/>
    </source>
</evidence>
<feature type="transmembrane region" description="Helical" evidence="6">
    <location>
        <begin position="242"/>
        <end position="261"/>
    </location>
</feature>
<dbReference type="SUPFAM" id="SSF103473">
    <property type="entry name" value="MFS general substrate transporter"/>
    <property type="match status" value="1"/>
</dbReference>
<keyword evidence="5 6" id="KW-0472">Membrane</keyword>
<dbReference type="PANTHER" id="PTHR23538">
    <property type="entry name" value="44.5 KD BACTERIOCHLOROPHYLL SYNTHASE SUBUNIT"/>
    <property type="match status" value="1"/>
</dbReference>
<dbReference type="EMBL" id="JADGII010000012">
    <property type="protein sequence ID" value="MBF0637142.1"/>
    <property type="molecule type" value="Genomic_DNA"/>
</dbReference>
<dbReference type="Proteomes" id="UP000619838">
    <property type="component" value="Unassembled WGS sequence"/>
</dbReference>
<accession>A0ABR9XTB0</accession>
<keyword evidence="8" id="KW-1185">Reference proteome</keyword>
<dbReference type="Gene3D" id="1.20.1250.20">
    <property type="entry name" value="MFS general substrate transporter like domains"/>
    <property type="match status" value="2"/>
</dbReference>
<dbReference type="InterPro" id="IPR036259">
    <property type="entry name" value="MFS_trans_sf"/>
</dbReference>
<organism evidence="7 8">
    <name type="scientific">Prosthecochloris ethylica</name>
    <dbReference type="NCBI Taxonomy" id="2743976"/>
    <lineage>
        <taxon>Bacteria</taxon>
        <taxon>Pseudomonadati</taxon>
        <taxon>Chlorobiota</taxon>
        <taxon>Chlorobiia</taxon>
        <taxon>Chlorobiales</taxon>
        <taxon>Chlorobiaceae</taxon>
        <taxon>Prosthecochloris</taxon>
    </lineage>
</organism>
<sequence length="449" mass="48695">MRQFNLVRLALFQMGFGIMLGFLHVTLNRVMTSDLGISSTIVFGLISLKELLAVLGIKVWAGNMSDKAHVFGYKRSPYILLGLVSCVASFMMMPGVAYEVQIAGVELARLLPAMITDVALFKLVIIFIVFGFGLQVATTAYYALLADYVGDKTLGKVTSASWALMVMSTIIFAYTVGNYLEVFTPERLGNVAFVGGLIALGIGLFAFLGVEERHASGDAAEKEEALSFGQSLKLLSISPKTLLFAFYIFTSIYGIFAYEIVMEPFGADVFDMPVSVTNKLFEPTIKGMMLIFMLGVGFFLHRIGKKRGALVGNLFAITGFSVVIVSGFMTDESLLRTGLVIAGIGLGSSSISNITMMMTMTAGRSGIYIGLWGTAQSLAIFLAHSGAGVLRDLVLFFTGNYMWAYAGIFSLEIMALIIATALLPRVSQKEFEEESRVKVAEVLGNVVER</sequence>
<dbReference type="InterPro" id="IPR026036">
    <property type="entry name" value="PucC"/>
</dbReference>
<evidence type="ECO:0000256" key="2">
    <source>
        <dbReference type="ARBA" id="ARBA00008412"/>
    </source>
</evidence>
<protein>
    <submittedName>
        <fullName evidence="7">BCD family MFS transporter</fullName>
    </submittedName>
</protein>